<dbReference type="InterPro" id="IPR020846">
    <property type="entry name" value="MFS_dom"/>
</dbReference>
<accession>A0A427YT03</accession>
<feature type="transmembrane region" description="Helical" evidence="7">
    <location>
        <begin position="388"/>
        <end position="409"/>
    </location>
</feature>
<dbReference type="Proteomes" id="UP000279259">
    <property type="component" value="Unassembled WGS sequence"/>
</dbReference>
<dbReference type="InterPro" id="IPR036259">
    <property type="entry name" value="MFS_trans_sf"/>
</dbReference>
<keyword evidence="2" id="KW-0813">Transport</keyword>
<dbReference type="SUPFAM" id="SSF103473">
    <property type="entry name" value="MFS general substrate transporter"/>
    <property type="match status" value="1"/>
</dbReference>
<evidence type="ECO:0000256" key="5">
    <source>
        <dbReference type="ARBA" id="ARBA00023136"/>
    </source>
</evidence>
<dbReference type="Gene3D" id="1.20.1250.20">
    <property type="entry name" value="MFS general substrate transporter like domains"/>
    <property type="match status" value="2"/>
</dbReference>
<dbReference type="InterPro" id="IPR011701">
    <property type="entry name" value="MFS"/>
</dbReference>
<feature type="transmembrane region" description="Helical" evidence="7">
    <location>
        <begin position="335"/>
        <end position="355"/>
    </location>
</feature>
<dbReference type="PANTHER" id="PTHR43791">
    <property type="entry name" value="PERMEASE-RELATED"/>
    <property type="match status" value="1"/>
</dbReference>
<feature type="transmembrane region" description="Helical" evidence="7">
    <location>
        <begin position="421"/>
        <end position="443"/>
    </location>
</feature>
<keyword evidence="4 7" id="KW-1133">Transmembrane helix</keyword>
<reference evidence="9 10" key="1">
    <citation type="submission" date="2018-11" db="EMBL/GenBank/DDBJ databases">
        <title>Genome sequence of Saitozyma podzolica DSM 27192.</title>
        <authorList>
            <person name="Aliyu H."/>
            <person name="Gorte O."/>
            <person name="Ochsenreither K."/>
        </authorList>
    </citation>
    <scope>NUCLEOTIDE SEQUENCE [LARGE SCALE GENOMIC DNA]</scope>
    <source>
        <strain evidence="9 10">DSM 27192</strain>
    </source>
</reference>
<evidence type="ECO:0000256" key="6">
    <source>
        <dbReference type="ARBA" id="ARBA00037968"/>
    </source>
</evidence>
<evidence type="ECO:0000259" key="8">
    <source>
        <dbReference type="PROSITE" id="PS50850"/>
    </source>
</evidence>
<evidence type="ECO:0000313" key="9">
    <source>
        <dbReference type="EMBL" id="RSH94115.1"/>
    </source>
</evidence>
<keyword evidence="3 7" id="KW-0812">Transmembrane</keyword>
<dbReference type="Pfam" id="PF07690">
    <property type="entry name" value="MFS_1"/>
    <property type="match status" value="1"/>
</dbReference>
<dbReference type="FunFam" id="1.20.1250.20:FF:000065">
    <property type="entry name" value="Putative MFS pantothenate transporter"/>
    <property type="match status" value="1"/>
</dbReference>
<dbReference type="OrthoDB" id="3639251at2759"/>
<dbReference type="GO" id="GO:0022857">
    <property type="term" value="F:transmembrane transporter activity"/>
    <property type="evidence" value="ECO:0007669"/>
    <property type="project" value="InterPro"/>
</dbReference>
<gene>
    <name evidence="9" type="ORF">EHS25_006769</name>
</gene>
<dbReference type="AlphaFoldDB" id="A0A427YT03"/>
<evidence type="ECO:0000313" key="10">
    <source>
        <dbReference type="Proteomes" id="UP000279259"/>
    </source>
</evidence>
<protein>
    <recommendedName>
        <fullName evidence="8">Major facilitator superfamily (MFS) profile domain-containing protein</fullName>
    </recommendedName>
</protein>
<organism evidence="9 10">
    <name type="scientific">Saitozyma podzolica</name>
    <dbReference type="NCBI Taxonomy" id="1890683"/>
    <lineage>
        <taxon>Eukaryota</taxon>
        <taxon>Fungi</taxon>
        <taxon>Dikarya</taxon>
        <taxon>Basidiomycota</taxon>
        <taxon>Agaricomycotina</taxon>
        <taxon>Tremellomycetes</taxon>
        <taxon>Tremellales</taxon>
        <taxon>Trimorphomycetaceae</taxon>
        <taxon>Saitozyma</taxon>
    </lineage>
</organism>
<evidence type="ECO:0000256" key="3">
    <source>
        <dbReference type="ARBA" id="ARBA00022692"/>
    </source>
</evidence>
<dbReference type="EMBL" id="RSCD01000003">
    <property type="protein sequence ID" value="RSH94115.1"/>
    <property type="molecule type" value="Genomic_DNA"/>
</dbReference>
<evidence type="ECO:0000256" key="2">
    <source>
        <dbReference type="ARBA" id="ARBA00022448"/>
    </source>
</evidence>
<dbReference type="PANTHER" id="PTHR43791:SF39">
    <property type="entry name" value="TRANSPORTER LIZ1_SEO1, PUTATIVE (AFU_ORTHOLOGUE AFUA_3G00980)-RELATED"/>
    <property type="match status" value="1"/>
</dbReference>
<feature type="transmembrane region" description="Helical" evidence="7">
    <location>
        <begin position="455"/>
        <end position="475"/>
    </location>
</feature>
<comment type="subcellular location">
    <subcellularLocation>
        <location evidence="1">Membrane</location>
        <topology evidence="1">Multi-pass membrane protein</topology>
    </subcellularLocation>
</comment>
<feature type="domain" description="Major facilitator superfamily (MFS) profile" evidence="8">
    <location>
        <begin position="67"/>
        <end position="479"/>
    </location>
</feature>
<feature type="transmembrane region" description="Helical" evidence="7">
    <location>
        <begin position="229"/>
        <end position="249"/>
    </location>
</feature>
<proteinExistence type="inferred from homology"/>
<evidence type="ECO:0000256" key="7">
    <source>
        <dbReference type="SAM" id="Phobius"/>
    </source>
</evidence>
<sequence length="517" mass="58429">MAALSAQANPSAIAAVMTDAHAYHAPLEKSTRKLTPWQKFITFIWDADFYDKTPEERWLVHKLDCTLLTVLTFGWLMKYIDQSNLTNAYVSGMQTDLKITGNQYTYMTTIYNAVYCILQVPSNMVVLKVRPSYWLAGCEIGWTIFTFAQAGAKNYQMMYAFRFFIAFFEAAFQPVSFFLLGSWYTKPELAKRVAIWFVASPAGSAFSSYMQAGIYNGMDGLAGLAGWRWLYIICGIMSAPFAASVFFLVPDFPENTKAWFLTDKEKEMGRARAARNGTKPMTGIVNFGTFKEIIKHWRFWVLVPTYLFYAWGVQAYQYFAIYLKDVGYSVAMRNILPGCAFVIEIPTIIIYGMIADKTGSRFLVCLIPLLANVCPTMILAIYPNSDHLRVFAFMFSTTAFITAIFYTWVNEICNGSTEERGFIIAATNTLFYAFNAFLPTIVFLQTDGPRFPKGFATIAGANFAAIICMVIIYFMHNRQLRQEAAVAHVEEASYQQPVEAIDEKDVVSNVTVLGARE</sequence>
<evidence type="ECO:0000256" key="4">
    <source>
        <dbReference type="ARBA" id="ARBA00022989"/>
    </source>
</evidence>
<feature type="transmembrane region" description="Helical" evidence="7">
    <location>
        <begin position="193"/>
        <end position="209"/>
    </location>
</feature>
<name>A0A427YT03_9TREE</name>
<feature type="transmembrane region" description="Helical" evidence="7">
    <location>
        <begin position="362"/>
        <end position="382"/>
    </location>
</feature>
<feature type="transmembrane region" description="Helical" evidence="7">
    <location>
        <begin position="299"/>
        <end position="323"/>
    </location>
</feature>
<dbReference type="PROSITE" id="PS50850">
    <property type="entry name" value="MFS"/>
    <property type="match status" value="1"/>
</dbReference>
<evidence type="ECO:0000256" key="1">
    <source>
        <dbReference type="ARBA" id="ARBA00004141"/>
    </source>
</evidence>
<feature type="transmembrane region" description="Helical" evidence="7">
    <location>
        <begin position="158"/>
        <end position="181"/>
    </location>
</feature>
<dbReference type="GO" id="GO:0016020">
    <property type="term" value="C:membrane"/>
    <property type="evidence" value="ECO:0007669"/>
    <property type="project" value="UniProtKB-SubCell"/>
</dbReference>
<comment type="similarity">
    <text evidence="6">Belongs to the major facilitator superfamily. Allantoate permease family.</text>
</comment>
<keyword evidence="5 7" id="KW-0472">Membrane</keyword>
<keyword evidence="10" id="KW-1185">Reference proteome</keyword>
<comment type="caution">
    <text evidence="9">The sequence shown here is derived from an EMBL/GenBank/DDBJ whole genome shotgun (WGS) entry which is preliminary data.</text>
</comment>